<feature type="transmembrane region" description="Helical" evidence="1">
    <location>
        <begin position="15"/>
        <end position="34"/>
    </location>
</feature>
<dbReference type="EMBL" id="CAJNNW010033195">
    <property type="protein sequence ID" value="CAE8717639.1"/>
    <property type="molecule type" value="Genomic_DNA"/>
</dbReference>
<dbReference type="Proteomes" id="UP000626109">
    <property type="component" value="Unassembled WGS sequence"/>
</dbReference>
<evidence type="ECO:0000313" key="3">
    <source>
        <dbReference type="Proteomes" id="UP000626109"/>
    </source>
</evidence>
<evidence type="ECO:0000313" key="2">
    <source>
        <dbReference type="EMBL" id="CAE8717639.1"/>
    </source>
</evidence>
<reference evidence="2" key="1">
    <citation type="submission" date="2021-02" db="EMBL/GenBank/DDBJ databases">
        <authorList>
            <person name="Dougan E. K."/>
            <person name="Rhodes N."/>
            <person name="Thang M."/>
            <person name="Chan C."/>
        </authorList>
    </citation>
    <scope>NUCLEOTIDE SEQUENCE</scope>
</reference>
<proteinExistence type="predicted"/>
<comment type="caution">
    <text evidence="2">The sequence shown here is derived from an EMBL/GenBank/DDBJ whole genome shotgun (WGS) entry which is preliminary data.</text>
</comment>
<keyword evidence="1" id="KW-1133">Transmembrane helix</keyword>
<dbReference type="AlphaFoldDB" id="A0A813L1X1"/>
<organism evidence="2 3">
    <name type="scientific">Polarella glacialis</name>
    <name type="common">Dinoflagellate</name>
    <dbReference type="NCBI Taxonomy" id="89957"/>
    <lineage>
        <taxon>Eukaryota</taxon>
        <taxon>Sar</taxon>
        <taxon>Alveolata</taxon>
        <taxon>Dinophyceae</taxon>
        <taxon>Suessiales</taxon>
        <taxon>Suessiaceae</taxon>
        <taxon>Polarella</taxon>
    </lineage>
</organism>
<evidence type="ECO:0000256" key="1">
    <source>
        <dbReference type="SAM" id="Phobius"/>
    </source>
</evidence>
<accession>A0A813L1X1</accession>
<protein>
    <submittedName>
        <fullName evidence="2">Uncharacterized protein</fullName>
    </submittedName>
</protein>
<name>A0A813L1X1_POLGL</name>
<keyword evidence="1" id="KW-0472">Membrane</keyword>
<keyword evidence="1" id="KW-0812">Transmembrane</keyword>
<sequence length="438" mass="46693">MDRKAPGPCHQTGSGAYYVAAVLTVAASCFAGWLSQQSAQGGGGSAGEHAAAVSNARDALLRYAANPGSKIIARVSREALLAQISELSDSRALEEHAKVLCVQGQGGAAERALRTQLALASEAESANVWARSGHWTPGDSSVVLIQNRLAQVLFARGDFSSVVFLLTGILDTTGGPERLGEAPQWWGHLQLRLALLWSSEKPAGAVDISHALLSRLCAQLRVRVAAPSTMAIVGGNDSCAGPAAVRALAEPSLSLLADFGERGYILWPAPLPAESIQALRGHTSALLANVERETRENRGGGSGAAGYDARQHRHGWHNEPAAGFFHYALAEALRGVLGVKLVPTYVFTVVYMSGGILHPHLDRPDNEVSLTVSMGSDPPGYIWPLEMNGTEFLLQPGDAVLYRGNSVRHSRKALPQNYRSFHVIFAFREQCDSCCHLV</sequence>
<dbReference type="PROSITE" id="PS51257">
    <property type="entry name" value="PROKAR_LIPOPROTEIN"/>
    <property type="match status" value="1"/>
</dbReference>
<gene>
    <name evidence="2" type="ORF">PGLA2088_LOCUS39632</name>
</gene>